<dbReference type="OrthoDB" id="6762744at2759"/>
<reference evidence="10" key="1">
    <citation type="submission" date="2019-08" db="EMBL/GenBank/DDBJ databases">
        <title>The genome of the North American firefly Photinus pyralis.</title>
        <authorList>
            <consortium name="Photinus pyralis genome working group"/>
            <person name="Fallon T.R."/>
            <person name="Sander Lower S.E."/>
            <person name="Weng J.-K."/>
        </authorList>
    </citation>
    <scope>NUCLEOTIDE SEQUENCE</scope>
    <source>
        <strain evidence="10">TRF0915ILg1</strain>
        <tissue evidence="10">Whole body</tissue>
    </source>
</reference>
<gene>
    <name evidence="10" type="ORF">ILUMI_20427</name>
</gene>
<evidence type="ECO:0000256" key="6">
    <source>
        <dbReference type="ARBA" id="ARBA00023098"/>
    </source>
</evidence>
<keyword evidence="6" id="KW-0443">Lipid metabolism</keyword>
<keyword evidence="1" id="KW-0596">Phosphopantetheine</keyword>
<evidence type="ECO:0000256" key="7">
    <source>
        <dbReference type="ARBA" id="ARBA00023160"/>
    </source>
</evidence>
<evidence type="ECO:0000256" key="2">
    <source>
        <dbReference type="ARBA" id="ARBA00022516"/>
    </source>
</evidence>
<feature type="non-terminal residue" evidence="10">
    <location>
        <position position="302"/>
    </location>
</feature>
<dbReference type="Gene3D" id="3.10.129.110">
    <property type="entry name" value="Polyketide synthase dehydratase"/>
    <property type="match status" value="1"/>
</dbReference>
<proteinExistence type="predicted"/>
<evidence type="ECO:0000256" key="5">
    <source>
        <dbReference type="ARBA" id="ARBA00023002"/>
    </source>
</evidence>
<dbReference type="InterPro" id="IPR014043">
    <property type="entry name" value="Acyl_transferase_dom"/>
</dbReference>
<evidence type="ECO:0000256" key="8">
    <source>
        <dbReference type="ARBA" id="ARBA00023268"/>
    </source>
</evidence>
<dbReference type="SMART" id="SM00827">
    <property type="entry name" value="PKS_AT"/>
    <property type="match status" value="1"/>
</dbReference>
<keyword evidence="4" id="KW-0521">NADP</keyword>
<comment type="caution">
    <text evidence="10">The sequence shown here is derived from an EMBL/GenBank/DDBJ whole genome shotgun (WGS) entry which is preliminary data.</text>
</comment>
<dbReference type="PANTHER" id="PTHR43775">
    <property type="entry name" value="FATTY ACID SYNTHASE"/>
    <property type="match status" value="1"/>
</dbReference>
<dbReference type="SUPFAM" id="SSF55048">
    <property type="entry name" value="Probable ACP-binding domain of malonyl-CoA ACP transacylase"/>
    <property type="match status" value="1"/>
</dbReference>
<protein>
    <recommendedName>
        <fullName evidence="9">Malonyl-CoA:ACP transacylase (MAT) domain-containing protein</fullName>
    </recommendedName>
</protein>
<dbReference type="Pfam" id="PF00698">
    <property type="entry name" value="Acyl_transf_1"/>
    <property type="match status" value="1"/>
</dbReference>
<dbReference type="InterPro" id="IPR001227">
    <property type="entry name" value="Ac_transferase_dom_sf"/>
</dbReference>
<dbReference type="SUPFAM" id="SSF52151">
    <property type="entry name" value="FabD/lysophospholipase-like"/>
    <property type="match status" value="1"/>
</dbReference>
<dbReference type="InterPro" id="IPR016035">
    <property type="entry name" value="Acyl_Trfase/lysoPLipase"/>
</dbReference>
<keyword evidence="5" id="KW-0560">Oxidoreductase</keyword>
<dbReference type="Proteomes" id="UP000801492">
    <property type="component" value="Unassembled WGS sequence"/>
</dbReference>
<evidence type="ECO:0000313" key="10">
    <source>
        <dbReference type="EMBL" id="KAF2885746.1"/>
    </source>
</evidence>
<dbReference type="GO" id="GO:0016491">
    <property type="term" value="F:oxidoreductase activity"/>
    <property type="evidence" value="ECO:0007669"/>
    <property type="project" value="UniProtKB-KW"/>
</dbReference>
<dbReference type="Gene3D" id="3.40.366.10">
    <property type="entry name" value="Malonyl-Coenzyme A Acyl Carrier Protein, domain 2"/>
    <property type="match status" value="1"/>
</dbReference>
<dbReference type="PANTHER" id="PTHR43775:SF7">
    <property type="entry name" value="FATTY ACID SYNTHASE"/>
    <property type="match status" value="1"/>
</dbReference>
<dbReference type="EMBL" id="VTPC01089691">
    <property type="protein sequence ID" value="KAF2885746.1"/>
    <property type="molecule type" value="Genomic_DNA"/>
</dbReference>
<feature type="domain" description="Malonyl-CoA:ACP transacylase (MAT)" evidence="9">
    <location>
        <begin position="1"/>
        <end position="203"/>
    </location>
</feature>
<accession>A0A8K0CIG8</accession>
<dbReference type="InterPro" id="IPR016036">
    <property type="entry name" value="Malonyl_transacylase_ACP-bd"/>
</dbReference>
<dbReference type="AlphaFoldDB" id="A0A8K0CIG8"/>
<keyword evidence="3" id="KW-0276">Fatty acid metabolism</keyword>
<name>A0A8K0CIG8_IGNLU</name>
<dbReference type="UniPathway" id="UPA00094"/>
<evidence type="ECO:0000259" key="9">
    <source>
        <dbReference type="SMART" id="SM00827"/>
    </source>
</evidence>
<keyword evidence="7" id="KW-0275">Fatty acid biosynthesis</keyword>
<dbReference type="InterPro" id="IPR042104">
    <property type="entry name" value="PKS_dehydratase_sf"/>
</dbReference>
<evidence type="ECO:0000256" key="1">
    <source>
        <dbReference type="ARBA" id="ARBA00022450"/>
    </source>
</evidence>
<dbReference type="Gene3D" id="3.30.70.3290">
    <property type="match status" value="1"/>
</dbReference>
<evidence type="ECO:0000256" key="3">
    <source>
        <dbReference type="ARBA" id="ARBA00022832"/>
    </source>
</evidence>
<sequence>CAYADRAFTAEQAIMTAYCRGIAIVESKLDKGSMAAVGLSWEECKRRCPPEIVVACHNSADSVTVSGPPKAIEELIKQLESEDIFAKAVKSSGQAFHSKYIAKAGPRLRKALEEIIPNPKPRSHRWISSSIAKSDWNTPLAQFSSAAYHVNNLLSPVLFYEAIQHIPDNAVVIEVAPHGLLQAILKRALDPNVTNISLSKRDSANNLQFLLSSIGKIYNAGGQPKMANLYHPVSFPVGRGTPMINSLIEWDHSTDWAVANFFRSFSRSGENIVSIDLSKKDDQYLSGHRIQGRILFPVAGYL</sequence>
<evidence type="ECO:0000313" key="11">
    <source>
        <dbReference type="Proteomes" id="UP000801492"/>
    </source>
</evidence>
<evidence type="ECO:0000256" key="4">
    <source>
        <dbReference type="ARBA" id="ARBA00022857"/>
    </source>
</evidence>
<organism evidence="10 11">
    <name type="scientific">Ignelater luminosus</name>
    <name type="common">Cucubano</name>
    <name type="synonym">Pyrophorus luminosus</name>
    <dbReference type="NCBI Taxonomy" id="2038154"/>
    <lineage>
        <taxon>Eukaryota</taxon>
        <taxon>Metazoa</taxon>
        <taxon>Ecdysozoa</taxon>
        <taxon>Arthropoda</taxon>
        <taxon>Hexapoda</taxon>
        <taxon>Insecta</taxon>
        <taxon>Pterygota</taxon>
        <taxon>Neoptera</taxon>
        <taxon>Endopterygota</taxon>
        <taxon>Coleoptera</taxon>
        <taxon>Polyphaga</taxon>
        <taxon>Elateriformia</taxon>
        <taxon>Elateroidea</taxon>
        <taxon>Elateridae</taxon>
        <taxon>Agrypninae</taxon>
        <taxon>Pyrophorini</taxon>
        <taxon>Ignelater</taxon>
    </lineage>
</organism>
<dbReference type="GO" id="GO:0004312">
    <property type="term" value="F:fatty acid synthase activity"/>
    <property type="evidence" value="ECO:0007669"/>
    <property type="project" value="TreeGrafter"/>
</dbReference>
<keyword evidence="2" id="KW-0444">Lipid biosynthesis</keyword>
<keyword evidence="11" id="KW-1185">Reference proteome</keyword>
<keyword evidence="8" id="KW-0511">Multifunctional enzyme</keyword>
<dbReference type="GO" id="GO:0006633">
    <property type="term" value="P:fatty acid biosynthetic process"/>
    <property type="evidence" value="ECO:0007669"/>
    <property type="project" value="UniProtKB-UniPathway"/>
</dbReference>
<dbReference type="InterPro" id="IPR050091">
    <property type="entry name" value="PKS_NRPS_Biosynth_Enz"/>
</dbReference>
<feature type="non-terminal residue" evidence="10">
    <location>
        <position position="1"/>
    </location>
</feature>